<reference evidence="2" key="1">
    <citation type="submission" date="2021-01" db="EMBL/GenBank/DDBJ databases">
        <authorList>
            <person name="Zahm M."/>
            <person name="Roques C."/>
            <person name="Cabau C."/>
            <person name="Klopp C."/>
            <person name="Donnadieu C."/>
            <person name="Jouanno E."/>
            <person name="Lampietro C."/>
            <person name="Louis A."/>
            <person name="Herpin A."/>
            <person name="Echchiki A."/>
            <person name="Berthelot C."/>
            <person name="Parey E."/>
            <person name="Roest-Crollius H."/>
            <person name="Braasch I."/>
            <person name="Postlethwait J."/>
            <person name="Bobe J."/>
            <person name="Montfort J."/>
            <person name="Bouchez O."/>
            <person name="Begum T."/>
            <person name="Mejri S."/>
            <person name="Adams A."/>
            <person name="Chen W.-J."/>
            <person name="Guiguen Y."/>
        </authorList>
    </citation>
    <scope>NUCLEOTIDE SEQUENCE</scope>
    <source>
        <strain evidence="2">YG-15Mar2019-1</strain>
        <tissue evidence="2">Brain</tissue>
    </source>
</reference>
<name>A0A9D3QA82_MEGAT</name>
<dbReference type="EMBL" id="JAFDVH010000003">
    <property type="protein sequence ID" value="KAG7483974.1"/>
    <property type="molecule type" value="Genomic_DNA"/>
</dbReference>
<feature type="compositionally biased region" description="Basic and acidic residues" evidence="1">
    <location>
        <begin position="68"/>
        <end position="83"/>
    </location>
</feature>
<feature type="compositionally biased region" description="Basic and acidic residues" evidence="1">
    <location>
        <begin position="1"/>
        <end position="13"/>
    </location>
</feature>
<keyword evidence="3" id="KW-1185">Reference proteome</keyword>
<gene>
    <name evidence="2" type="ORF">MATL_G00044100</name>
</gene>
<accession>A0A9D3QA82</accession>
<dbReference type="AlphaFoldDB" id="A0A9D3QA82"/>
<protein>
    <submittedName>
        <fullName evidence="2">Uncharacterized protein</fullName>
    </submittedName>
</protein>
<feature type="compositionally biased region" description="Basic residues" evidence="1">
    <location>
        <begin position="58"/>
        <end position="67"/>
    </location>
</feature>
<dbReference type="Proteomes" id="UP001046870">
    <property type="component" value="Chromosome 3"/>
</dbReference>
<comment type="caution">
    <text evidence="2">The sequence shown here is derived from an EMBL/GenBank/DDBJ whole genome shotgun (WGS) entry which is preliminary data.</text>
</comment>
<evidence type="ECO:0000256" key="1">
    <source>
        <dbReference type="SAM" id="MobiDB-lite"/>
    </source>
</evidence>
<organism evidence="2 3">
    <name type="scientific">Megalops atlanticus</name>
    <name type="common">Tarpon</name>
    <name type="synonym">Clupea gigantea</name>
    <dbReference type="NCBI Taxonomy" id="7932"/>
    <lineage>
        <taxon>Eukaryota</taxon>
        <taxon>Metazoa</taxon>
        <taxon>Chordata</taxon>
        <taxon>Craniata</taxon>
        <taxon>Vertebrata</taxon>
        <taxon>Euteleostomi</taxon>
        <taxon>Actinopterygii</taxon>
        <taxon>Neopterygii</taxon>
        <taxon>Teleostei</taxon>
        <taxon>Elopiformes</taxon>
        <taxon>Megalopidae</taxon>
        <taxon>Megalops</taxon>
    </lineage>
</organism>
<evidence type="ECO:0000313" key="2">
    <source>
        <dbReference type="EMBL" id="KAG7483974.1"/>
    </source>
</evidence>
<feature type="region of interest" description="Disordered" evidence="1">
    <location>
        <begin position="1"/>
        <end position="22"/>
    </location>
</feature>
<feature type="region of interest" description="Disordered" evidence="1">
    <location>
        <begin position="36"/>
        <end position="120"/>
    </location>
</feature>
<feature type="compositionally biased region" description="Basic and acidic residues" evidence="1">
    <location>
        <begin position="103"/>
        <end position="114"/>
    </location>
</feature>
<proteinExistence type="predicted"/>
<sequence length="120" mass="13369">MRSESNSRREKGSRSGLEQVEAPVSLAELCRRCISARATERSTRSVNDSSHGRDRPRARCCASKKRRGGEDRPDSGGKVEKQPARHPAGARTANRKPLRPRQRRPEGEERRGQDIPDGLG</sequence>
<evidence type="ECO:0000313" key="3">
    <source>
        <dbReference type="Proteomes" id="UP001046870"/>
    </source>
</evidence>
<feature type="compositionally biased region" description="Basic residues" evidence="1">
    <location>
        <begin position="93"/>
        <end position="102"/>
    </location>
</feature>